<reference evidence="1" key="1">
    <citation type="submission" date="2020-01" db="EMBL/GenBank/DDBJ databases">
        <title>Insect and environment-associated Actinomycetes.</title>
        <authorList>
            <person name="Currrie C."/>
            <person name="Chevrette M."/>
            <person name="Carlson C."/>
            <person name="Stubbendieck R."/>
            <person name="Wendt-Pienkowski E."/>
        </authorList>
    </citation>
    <scope>NUCLEOTIDE SEQUENCE</scope>
    <source>
        <strain evidence="1">SID7958</strain>
    </source>
</reference>
<evidence type="ECO:0000313" key="1">
    <source>
        <dbReference type="EMBL" id="NEC79782.1"/>
    </source>
</evidence>
<protein>
    <submittedName>
        <fullName evidence="1">Tetratricopeptide repeat protein</fullName>
    </submittedName>
</protein>
<accession>A0A6G3TZV1</accession>
<dbReference type="EMBL" id="JAAGMU010000590">
    <property type="protein sequence ID" value="NEC79782.1"/>
    <property type="molecule type" value="Genomic_DNA"/>
</dbReference>
<organism evidence="1">
    <name type="scientific">Streptomyces sp. SID7958</name>
    <dbReference type="NCBI Taxonomy" id="2706093"/>
    <lineage>
        <taxon>Bacteria</taxon>
        <taxon>Bacillati</taxon>
        <taxon>Actinomycetota</taxon>
        <taxon>Actinomycetes</taxon>
        <taxon>Kitasatosporales</taxon>
        <taxon>Streptomycetaceae</taxon>
        <taxon>Streptomyces</taxon>
    </lineage>
</organism>
<name>A0A6G3TZV1_9ACTN</name>
<sequence length="173" mass="18268">AAGTVPLPAEGGLLPHPEGTTTLHVGAPLLPDANLPQHGPGRRTALLARALHQLARHVPSRDTHELDEETTAEQGLADGMWLPFLRPARTAAFDLVLLADDAPTMRIWEETVTRLARAAEHSGAFRNVRTLRVALPRTGTAVLRGTGGGPADPAELLDGRGGRVFLVVTDGLA</sequence>
<comment type="caution">
    <text evidence="1">The sequence shown here is derived from an EMBL/GenBank/DDBJ whole genome shotgun (WGS) entry which is preliminary data.</text>
</comment>
<feature type="non-terminal residue" evidence="1">
    <location>
        <position position="173"/>
    </location>
</feature>
<proteinExistence type="predicted"/>
<gene>
    <name evidence="1" type="ORF">G3I38_11100</name>
</gene>
<feature type="non-terminal residue" evidence="1">
    <location>
        <position position="1"/>
    </location>
</feature>
<dbReference type="AlphaFoldDB" id="A0A6G3TZV1"/>